<feature type="region of interest" description="Disordered" evidence="1">
    <location>
        <begin position="1"/>
        <end position="34"/>
    </location>
</feature>
<evidence type="ECO:0000313" key="3">
    <source>
        <dbReference type="Proteomes" id="UP000654075"/>
    </source>
</evidence>
<dbReference type="Proteomes" id="UP000654075">
    <property type="component" value="Unassembled WGS sequence"/>
</dbReference>
<gene>
    <name evidence="2" type="ORF">PGLA1383_LOCUS7929</name>
</gene>
<accession>A0A813DU10</accession>
<sequence>VSGASAKGDPPKAIHWGTRCLRYGPDPQVREGKEGEQIPWVYDFHRSEAEDNEMLHPVFRHYFDQNGLESSFRNRGRLMHHQDFEMPNHSASQETLGSSKATGSVSTIRRH</sequence>
<feature type="non-terminal residue" evidence="2">
    <location>
        <position position="111"/>
    </location>
</feature>
<evidence type="ECO:0000256" key="1">
    <source>
        <dbReference type="SAM" id="MobiDB-lite"/>
    </source>
</evidence>
<evidence type="ECO:0000313" key="2">
    <source>
        <dbReference type="EMBL" id="CAE8589151.1"/>
    </source>
</evidence>
<reference evidence="2" key="1">
    <citation type="submission" date="2021-02" db="EMBL/GenBank/DDBJ databases">
        <authorList>
            <person name="Dougan E. K."/>
            <person name="Rhodes N."/>
            <person name="Thang M."/>
            <person name="Chan C."/>
        </authorList>
    </citation>
    <scope>NUCLEOTIDE SEQUENCE</scope>
</reference>
<protein>
    <submittedName>
        <fullName evidence="2">Uncharacterized protein</fullName>
    </submittedName>
</protein>
<feature type="compositionally biased region" description="Polar residues" evidence="1">
    <location>
        <begin position="89"/>
        <end position="111"/>
    </location>
</feature>
<comment type="caution">
    <text evidence="2">The sequence shown here is derived from an EMBL/GenBank/DDBJ whole genome shotgun (WGS) entry which is preliminary data.</text>
</comment>
<name>A0A813DU10_POLGL</name>
<organism evidence="2 3">
    <name type="scientific">Polarella glacialis</name>
    <name type="common">Dinoflagellate</name>
    <dbReference type="NCBI Taxonomy" id="89957"/>
    <lineage>
        <taxon>Eukaryota</taxon>
        <taxon>Sar</taxon>
        <taxon>Alveolata</taxon>
        <taxon>Dinophyceae</taxon>
        <taxon>Suessiales</taxon>
        <taxon>Suessiaceae</taxon>
        <taxon>Polarella</taxon>
    </lineage>
</organism>
<keyword evidence="3" id="KW-1185">Reference proteome</keyword>
<dbReference type="EMBL" id="CAJNNV010003514">
    <property type="protein sequence ID" value="CAE8589151.1"/>
    <property type="molecule type" value="Genomic_DNA"/>
</dbReference>
<dbReference type="OrthoDB" id="422463at2759"/>
<dbReference type="AlphaFoldDB" id="A0A813DU10"/>
<proteinExistence type="predicted"/>
<feature type="region of interest" description="Disordered" evidence="1">
    <location>
        <begin position="82"/>
        <end position="111"/>
    </location>
</feature>